<proteinExistence type="predicted"/>
<organism evidence="1 2">
    <name type="scientific">Yinghuangia aomiensis</name>
    <dbReference type="NCBI Taxonomy" id="676205"/>
    <lineage>
        <taxon>Bacteria</taxon>
        <taxon>Bacillati</taxon>
        <taxon>Actinomycetota</taxon>
        <taxon>Actinomycetes</taxon>
        <taxon>Kitasatosporales</taxon>
        <taxon>Streptomycetaceae</taxon>
        <taxon>Yinghuangia</taxon>
    </lineage>
</organism>
<protein>
    <submittedName>
        <fullName evidence="1">DUF6493 family protein</fullName>
    </submittedName>
</protein>
<evidence type="ECO:0000313" key="1">
    <source>
        <dbReference type="EMBL" id="GAA4958893.1"/>
    </source>
</evidence>
<name>A0ABP9H4C3_9ACTN</name>
<dbReference type="Proteomes" id="UP001500466">
    <property type="component" value="Unassembled WGS sequence"/>
</dbReference>
<gene>
    <name evidence="1" type="ORF">GCM10023205_22090</name>
</gene>
<evidence type="ECO:0000313" key="2">
    <source>
        <dbReference type="Proteomes" id="UP001500466"/>
    </source>
</evidence>
<sequence>MSGDEVAAGERTPVTWEDIEAAWRRGAIGALPVLFRGMPEKERKMLVAGLKERQAALRTGELGWDAHRRHVRMLKLVGPAVLGGPAGIAQWLAKRDFVFGAEGRDPLHKAVAEIIRDRNPEWLGNVAERLAQRMTVRTSVQNWFLVDRLARAAGGPPPGADSYVAGWLPFHGRNTKVPSLADSLRADSYTPVMVPRIFATDGVGEELEMWANTDVPERTWAVALRTLCDEGLVDRAQIVDRCLGRMLRGAEPRHLRGFLALYEGLDVTDDEAASHAVAYLRLLADAPATVAVVAQVTLRRLDEAGRLTAVQVEEATRAVLFRSEKKLLRPQFTWLGKAVKGHADHAGVLIAAAATAFAHPDTGIQDRALAFIAKHLPKLADGQAEPVREELRAAVDMLTGTARAGVLELLGESVEDAAPEGDAAPVHVPAEMPPDIESLDELVSEVAAFIAARRRSSWTGARNTPSEDPWTIERIIAAMLREHARDRRGLAATMGPMVDRVEEAGILGRRDDHVDVAAGLGSAVVASAGGRRVGRRWFEELFASPEGKNGRGSVSGHLAAPHRVLAGRLFETAERLRTPFPVPYLSRPADIRGYVDPAEFVRGLEKCAAAGRDPWPLDLEQALLRMPSTIDPEVVARAERLGTPAGKWAADVMAAGGMTAPDVAVLESVNRNRWQTQRIGYHLLPTVGEVPEQFADGVLARALCGMDQPVKQFQALAWQGFPEASSWPLVAPGHRDVIAAHAALNIAHAVDNPRAGLDVLPVLAAADGQAGDGIAVAFAYGLAAREAVDRAHAVDGLIVLAGRGTDAWNGADLGRTLSELIRMDIIRTTRLAESLRQAVAGGASAAVWAVMAGMIPGLRGERPAGLGDLLAVAAECAARSGARQFLSGLEPYVKKGTSRIAVEARRLETVLAG</sequence>
<reference evidence="2" key="1">
    <citation type="journal article" date="2019" name="Int. J. Syst. Evol. Microbiol.">
        <title>The Global Catalogue of Microorganisms (GCM) 10K type strain sequencing project: providing services to taxonomists for standard genome sequencing and annotation.</title>
        <authorList>
            <consortium name="The Broad Institute Genomics Platform"/>
            <consortium name="The Broad Institute Genome Sequencing Center for Infectious Disease"/>
            <person name="Wu L."/>
            <person name="Ma J."/>
        </authorList>
    </citation>
    <scope>NUCLEOTIDE SEQUENCE [LARGE SCALE GENOMIC DNA]</scope>
    <source>
        <strain evidence="2">JCM 17986</strain>
    </source>
</reference>
<dbReference type="RefSeq" id="WP_345675188.1">
    <property type="nucleotide sequence ID" value="NZ_BAABHS010000006.1"/>
</dbReference>
<comment type="caution">
    <text evidence="1">The sequence shown here is derived from an EMBL/GenBank/DDBJ whole genome shotgun (WGS) entry which is preliminary data.</text>
</comment>
<keyword evidence="2" id="KW-1185">Reference proteome</keyword>
<dbReference type="EMBL" id="BAABHS010000006">
    <property type="protein sequence ID" value="GAA4958893.1"/>
    <property type="molecule type" value="Genomic_DNA"/>
</dbReference>
<accession>A0ABP9H4C3</accession>